<dbReference type="RefSeq" id="WP_200787869.1">
    <property type="nucleotide sequence ID" value="NZ_BAABCH010000100.1"/>
</dbReference>
<feature type="domain" description="Diphthamide synthase" evidence="1">
    <location>
        <begin position="7"/>
        <end position="216"/>
    </location>
</feature>
<dbReference type="Pfam" id="PF01902">
    <property type="entry name" value="Diphthami_syn_2"/>
    <property type="match status" value="1"/>
</dbReference>
<dbReference type="AlphaFoldDB" id="A0A1M5NRQ0"/>
<dbReference type="PANTHER" id="PTHR12196">
    <property type="entry name" value="DOMAIN OF UNKNOWN FUNCTION 71 DUF71 -CONTAINING PROTEIN"/>
    <property type="match status" value="1"/>
</dbReference>
<dbReference type="NCBIfam" id="TIGR00290">
    <property type="entry name" value="MJ0570_dom"/>
    <property type="match status" value="1"/>
</dbReference>
<dbReference type="Gene3D" id="3.40.50.620">
    <property type="entry name" value="HUPs"/>
    <property type="match status" value="1"/>
</dbReference>
<gene>
    <name evidence="2" type="ORF">SAMN04488530_11157</name>
</gene>
<dbReference type="SUPFAM" id="SSF52402">
    <property type="entry name" value="Adenine nucleotide alpha hydrolases-like"/>
    <property type="match status" value="1"/>
</dbReference>
<reference evidence="3" key="1">
    <citation type="submission" date="2016-11" db="EMBL/GenBank/DDBJ databases">
        <authorList>
            <person name="Varghese N."/>
            <person name="Submissions S."/>
        </authorList>
    </citation>
    <scope>NUCLEOTIDE SEQUENCE [LARGE SCALE GENOMIC DNA]</scope>
    <source>
        <strain evidence="3">DSM 2635</strain>
    </source>
</reference>
<evidence type="ECO:0000313" key="3">
    <source>
        <dbReference type="Proteomes" id="UP000243255"/>
    </source>
</evidence>
<proteinExistence type="predicted"/>
<accession>A0A1M5NRQ0</accession>
<dbReference type="PANTHER" id="PTHR12196:SF2">
    <property type="entry name" value="DIPHTHINE--AMMONIA LIGASE"/>
    <property type="match status" value="1"/>
</dbReference>
<dbReference type="Proteomes" id="UP000243255">
    <property type="component" value="Unassembled WGS sequence"/>
</dbReference>
<dbReference type="Gene3D" id="3.90.1490.10">
    <property type="entry name" value="putative n-type atp pyrophosphatase, domain 2"/>
    <property type="match status" value="1"/>
</dbReference>
<organism evidence="2 3">
    <name type="scientific">Asaccharospora irregularis DSM 2635</name>
    <dbReference type="NCBI Taxonomy" id="1121321"/>
    <lineage>
        <taxon>Bacteria</taxon>
        <taxon>Bacillati</taxon>
        <taxon>Bacillota</taxon>
        <taxon>Clostridia</taxon>
        <taxon>Peptostreptococcales</taxon>
        <taxon>Peptostreptococcaceae</taxon>
        <taxon>Asaccharospora</taxon>
    </lineage>
</organism>
<dbReference type="EMBL" id="FQWX01000011">
    <property type="protein sequence ID" value="SHG92180.1"/>
    <property type="molecule type" value="Genomic_DNA"/>
</dbReference>
<dbReference type="InterPro" id="IPR014729">
    <property type="entry name" value="Rossmann-like_a/b/a_fold"/>
</dbReference>
<dbReference type="STRING" id="1121321.SAMN04488530_11157"/>
<protein>
    <submittedName>
        <fullName evidence="2">MJ0570-related uncharacterized domain-containing protein</fullName>
    </submittedName>
</protein>
<dbReference type="GO" id="GO:0017183">
    <property type="term" value="P:protein histidyl modification to diphthamide"/>
    <property type="evidence" value="ECO:0007669"/>
    <property type="project" value="TreeGrafter"/>
</dbReference>
<name>A0A1M5NRQ0_9FIRM</name>
<dbReference type="InterPro" id="IPR030662">
    <property type="entry name" value="DPH6/MJ0570"/>
</dbReference>
<evidence type="ECO:0000313" key="2">
    <source>
        <dbReference type="EMBL" id="SHG92180.1"/>
    </source>
</evidence>
<dbReference type="CDD" id="cd01994">
    <property type="entry name" value="AANH_PF0828-like"/>
    <property type="match status" value="1"/>
</dbReference>
<dbReference type="InterPro" id="IPR002761">
    <property type="entry name" value="Diphthami_syn_dom"/>
</dbReference>
<sequence length="216" mass="24530">MINEKFVMSFSGGKDSILALYRMIKLGYIPVALLTTIKKEEDKSWTHGLTKGLLLKVSESLSIPLITVECNVSEYETKFEEALHKAKELGATICAYGDIDIQEHMNWDIDRCTSVGIKAKFPLWKENREKLVYEFIDTGFTTVIKTVNLKYLDHKFLGKKLTEELVLKIKETDADICGENGEYHTFVINGPIFKSPITFTEKGKVVDNGYAHLIIE</sequence>
<dbReference type="GO" id="GO:0017178">
    <property type="term" value="F:diphthine-ammonia ligase activity"/>
    <property type="evidence" value="ECO:0007669"/>
    <property type="project" value="TreeGrafter"/>
</dbReference>
<keyword evidence="3" id="KW-1185">Reference proteome</keyword>
<evidence type="ECO:0000259" key="1">
    <source>
        <dbReference type="Pfam" id="PF01902"/>
    </source>
</evidence>